<keyword evidence="6" id="KW-0460">Magnesium</keyword>
<dbReference type="Pfam" id="PF01931">
    <property type="entry name" value="NTPase_I-T"/>
    <property type="match status" value="2"/>
</dbReference>
<feature type="domain" description="Non-canonical purine NTP phosphatase/PRRC1" evidence="12">
    <location>
        <begin position="25"/>
        <end position="147"/>
    </location>
</feature>
<comment type="cofactor">
    <cofactor evidence="2">
        <name>Mg(2+)</name>
        <dbReference type="ChEBI" id="CHEBI:18420"/>
    </cofactor>
</comment>
<evidence type="ECO:0000256" key="4">
    <source>
        <dbReference type="ARBA" id="ARBA00022741"/>
    </source>
</evidence>
<dbReference type="EMBL" id="HBKQ01027904">
    <property type="protein sequence ID" value="CAE2246197.1"/>
    <property type="molecule type" value="Transcribed_RNA"/>
</dbReference>
<protein>
    <recommendedName>
        <fullName evidence="9">inosine/xanthosine triphosphatase</fullName>
        <ecNumber evidence="9">3.6.1.73</ecNumber>
    </recommendedName>
</protein>
<sequence>MMQNSLRGGSGASAESPVTIRIAVGSGNPCKIEAVRSAFVQTFSALPVTVGIKISSHDVESGVSDQPFGDDETKLGAMNRAKAAWASAEKGDSQPPDFAVGLEGGVEEGPEFPNGSGGGGANILWCMAWMAVVGSDSDRCTLARSEGSHFVPRNYDGEEPRREVWGFGRTGSFALPPKVARLVHEGVELGEADNVVFKRLNSKRGEGTVGKLTKGMIDRSNYYDHSLKLALVPWIQPELYIEK</sequence>
<dbReference type="GO" id="GO:0103023">
    <property type="term" value="F:ITPase activity"/>
    <property type="evidence" value="ECO:0007669"/>
    <property type="project" value="UniProtKB-EC"/>
</dbReference>
<dbReference type="Gene3D" id="3.90.950.10">
    <property type="match status" value="1"/>
</dbReference>
<dbReference type="PANTHER" id="PTHR34699:SF2">
    <property type="entry name" value="NON-CANONICAL PURINE NTP PHOSPHATASE_PRRC1 DOMAIN-CONTAINING PROTEIN"/>
    <property type="match status" value="1"/>
</dbReference>
<evidence type="ECO:0000256" key="9">
    <source>
        <dbReference type="ARBA" id="ARBA00038901"/>
    </source>
</evidence>
<keyword evidence="8" id="KW-0464">Manganese</keyword>
<comment type="cofactor">
    <cofactor evidence="1">
        <name>Mn(2+)</name>
        <dbReference type="ChEBI" id="CHEBI:29035"/>
    </cofactor>
</comment>
<evidence type="ECO:0000256" key="8">
    <source>
        <dbReference type="ARBA" id="ARBA00023211"/>
    </source>
</evidence>
<dbReference type="PANTHER" id="PTHR34699">
    <property type="match status" value="1"/>
</dbReference>
<evidence type="ECO:0000256" key="1">
    <source>
        <dbReference type="ARBA" id="ARBA00001936"/>
    </source>
</evidence>
<evidence type="ECO:0000256" key="11">
    <source>
        <dbReference type="ARBA" id="ARBA00048781"/>
    </source>
</evidence>
<keyword evidence="4" id="KW-0547">Nucleotide-binding</keyword>
<gene>
    <name evidence="13" type="ORF">OAUR00152_LOCUS18871</name>
</gene>
<evidence type="ECO:0000256" key="5">
    <source>
        <dbReference type="ARBA" id="ARBA00022801"/>
    </source>
</evidence>
<dbReference type="GO" id="GO:0000166">
    <property type="term" value="F:nucleotide binding"/>
    <property type="evidence" value="ECO:0007669"/>
    <property type="project" value="UniProtKB-KW"/>
</dbReference>
<comment type="catalytic activity">
    <reaction evidence="10">
        <text>ITP + H2O = IDP + phosphate + H(+)</text>
        <dbReference type="Rhea" id="RHEA:28330"/>
        <dbReference type="ChEBI" id="CHEBI:15377"/>
        <dbReference type="ChEBI" id="CHEBI:15378"/>
        <dbReference type="ChEBI" id="CHEBI:43474"/>
        <dbReference type="ChEBI" id="CHEBI:58280"/>
        <dbReference type="ChEBI" id="CHEBI:61402"/>
        <dbReference type="EC" id="3.6.1.73"/>
    </reaction>
</comment>
<name>A0A7S4MVH0_9STRA</name>
<accession>A0A7S4MVH0</accession>
<keyword evidence="3" id="KW-0479">Metal-binding</keyword>
<feature type="domain" description="Non-canonical purine NTP phosphatase/PRRC1" evidence="12">
    <location>
        <begin position="163"/>
        <end position="235"/>
    </location>
</feature>
<dbReference type="InterPro" id="IPR026533">
    <property type="entry name" value="NTPase/PRRC1"/>
</dbReference>
<organism evidence="13">
    <name type="scientific">Odontella aurita</name>
    <dbReference type="NCBI Taxonomy" id="265563"/>
    <lineage>
        <taxon>Eukaryota</taxon>
        <taxon>Sar</taxon>
        <taxon>Stramenopiles</taxon>
        <taxon>Ochrophyta</taxon>
        <taxon>Bacillariophyta</taxon>
        <taxon>Mediophyceae</taxon>
        <taxon>Biddulphiophycidae</taxon>
        <taxon>Eupodiscales</taxon>
        <taxon>Odontellaceae</taxon>
        <taxon>Odontella</taxon>
    </lineage>
</organism>
<dbReference type="InterPro" id="IPR050299">
    <property type="entry name" value="YjjX_NTPase"/>
</dbReference>
<evidence type="ECO:0000256" key="7">
    <source>
        <dbReference type="ARBA" id="ARBA00023080"/>
    </source>
</evidence>
<dbReference type="InterPro" id="IPR029001">
    <property type="entry name" value="ITPase-like_fam"/>
</dbReference>
<proteinExistence type="predicted"/>
<dbReference type="GO" id="GO:0009117">
    <property type="term" value="P:nucleotide metabolic process"/>
    <property type="evidence" value="ECO:0007669"/>
    <property type="project" value="UniProtKB-KW"/>
</dbReference>
<dbReference type="AlphaFoldDB" id="A0A7S4MVH0"/>
<comment type="catalytic activity">
    <reaction evidence="11">
        <text>XTP + H2O = XDP + phosphate + H(+)</text>
        <dbReference type="Rhea" id="RHEA:28406"/>
        <dbReference type="ChEBI" id="CHEBI:15377"/>
        <dbReference type="ChEBI" id="CHEBI:15378"/>
        <dbReference type="ChEBI" id="CHEBI:43474"/>
        <dbReference type="ChEBI" id="CHEBI:59884"/>
        <dbReference type="ChEBI" id="CHEBI:61314"/>
        <dbReference type="EC" id="3.6.1.73"/>
    </reaction>
</comment>
<evidence type="ECO:0000313" key="13">
    <source>
        <dbReference type="EMBL" id="CAE2246197.1"/>
    </source>
</evidence>
<keyword evidence="5" id="KW-0378">Hydrolase</keyword>
<dbReference type="EC" id="3.6.1.73" evidence="9"/>
<reference evidence="13" key="1">
    <citation type="submission" date="2021-01" db="EMBL/GenBank/DDBJ databases">
        <authorList>
            <person name="Corre E."/>
            <person name="Pelletier E."/>
            <person name="Niang G."/>
            <person name="Scheremetjew M."/>
            <person name="Finn R."/>
            <person name="Kale V."/>
            <person name="Holt S."/>
            <person name="Cochrane G."/>
            <person name="Meng A."/>
            <person name="Brown T."/>
            <person name="Cohen L."/>
        </authorList>
    </citation>
    <scope>NUCLEOTIDE SEQUENCE</scope>
    <source>
        <strain evidence="13">Isolate 1302-5</strain>
    </source>
</reference>
<evidence type="ECO:0000256" key="10">
    <source>
        <dbReference type="ARBA" id="ARBA00048174"/>
    </source>
</evidence>
<evidence type="ECO:0000256" key="2">
    <source>
        <dbReference type="ARBA" id="ARBA00001946"/>
    </source>
</evidence>
<dbReference type="GO" id="GO:0006772">
    <property type="term" value="P:thiamine metabolic process"/>
    <property type="evidence" value="ECO:0007669"/>
    <property type="project" value="TreeGrafter"/>
</dbReference>
<evidence type="ECO:0000256" key="6">
    <source>
        <dbReference type="ARBA" id="ARBA00022842"/>
    </source>
</evidence>
<dbReference type="SUPFAM" id="SSF52972">
    <property type="entry name" value="ITPase-like"/>
    <property type="match status" value="1"/>
</dbReference>
<dbReference type="GO" id="GO:0046872">
    <property type="term" value="F:metal ion binding"/>
    <property type="evidence" value="ECO:0007669"/>
    <property type="project" value="UniProtKB-KW"/>
</dbReference>
<evidence type="ECO:0000259" key="12">
    <source>
        <dbReference type="Pfam" id="PF01931"/>
    </source>
</evidence>
<evidence type="ECO:0000256" key="3">
    <source>
        <dbReference type="ARBA" id="ARBA00022723"/>
    </source>
</evidence>
<keyword evidence="7" id="KW-0546">Nucleotide metabolism</keyword>